<feature type="transmembrane region" description="Helical" evidence="7">
    <location>
        <begin position="792"/>
        <end position="815"/>
    </location>
</feature>
<feature type="domain" description="ABC3 transporter permease C-terminal" evidence="8">
    <location>
        <begin position="649"/>
        <end position="755"/>
    </location>
</feature>
<comment type="subcellular location">
    <subcellularLocation>
        <location evidence="1">Cell membrane</location>
        <topology evidence="1">Multi-pass membrane protein</topology>
    </subcellularLocation>
</comment>
<dbReference type="Proteomes" id="UP000653231">
    <property type="component" value="Unassembled WGS sequence"/>
</dbReference>
<keyword evidence="10" id="KW-1185">Reference proteome</keyword>
<feature type="transmembrane region" description="Helical" evidence="7">
    <location>
        <begin position="915"/>
        <end position="938"/>
    </location>
</feature>
<name>A0ABR8L2L5_9ACTN</name>
<dbReference type="InterPro" id="IPR003838">
    <property type="entry name" value="ABC3_permease_C"/>
</dbReference>
<dbReference type="EMBL" id="JACXRZ010000013">
    <property type="protein sequence ID" value="MBD3145206.1"/>
    <property type="molecule type" value="Genomic_DNA"/>
</dbReference>
<evidence type="ECO:0000256" key="6">
    <source>
        <dbReference type="ARBA" id="ARBA00038076"/>
    </source>
</evidence>
<feature type="transmembrane region" description="Helical" evidence="7">
    <location>
        <begin position="648"/>
        <end position="670"/>
    </location>
</feature>
<feature type="transmembrane region" description="Helical" evidence="7">
    <location>
        <begin position="835"/>
        <end position="857"/>
    </location>
</feature>
<comment type="caution">
    <text evidence="9">The sequence shown here is derived from an EMBL/GenBank/DDBJ whole genome shotgun (WGS) entry which is preliminary data.</text>
</comment>
<sequence length="955" mass="100937">MLRLMIGQLRRQSVRSMTMLLGVLLATSGFTLLTGSVETSRLRVTGTVDDNYRSTYDVLVRPKGSRDAQELTHGQVRPNFLSGQFGGITLDQWRRILALPGVEVAAPVAMVGYVDVTATAEIDLTEQLDRGALQQLLKVDRTWTSDRGLSTIDDPGDRYVYVTRNPVLWPRFTTNKANFVEFAGYRYEGRKVRVDAAVCDRPGMSSGYPAAEVLPDGRIQPICPTARKREPGRTYLTAAERSRVDVYQMLPDGGLRTRLGDPGGGIIPRQVRLPRLTLPISWPVPLLLAAVDPVQEAELVGLDRAVVSGRYLRATDGPTPTRWELFADVPMLLSSTAHIDEQLTAGVSRLDRPPQIANLRGDELWKRLRAEPVRRTSTVRVDAESVYRQVSERPITDPGDTWLNVDRVIQSGRPRYGGAEGVLKPDPVTVGLGEVWRQENSLVDTSAPLFAHDRALRPLAKRELAGPGGVSVYAFPQVVGRFDAAGLAEFSAFSALSAVPLETYQPASATGADRTARAVLGNRPLLPNGNPGGYLATPPQLLTTLTALPMLIRGDDPAQEAPVSAIRVRVAGVTGLDDPSQERIRVVAEKIATATGLEVDITIGSSPAPRPVELPGGSFGRPELRLLENWTTKGVAVALTRAVDQKSALLFGLILVVCVLFLGNAVAASVRVRRRELAVLGCLGWPAGRLAALVLGEVLLVGLVAGILGAAVSLPLAAATGIGVSPGHALLAVPVACGIALLGGLVPALRAGRAHPMAAIRPPVVARTRARRARTVYGMAVGNLVRVPSRSLVGVLALAAGVAAVSTLLVITWRFHGEAQGTLLGDAVSLQVRGVDLAAAVTTVALGVFAIADALYLSVRERSGELAALRACGWSDGELGRLIVTEGALLGLTGAVLGAGLGLGVLAAFLGGLTWATVSATLPVAAAGTALAVLAAAVPAQLMRRLPLAAVLAED</sequence>
<evidence type="ECO:0000256" key="1">
    <source>
        <dbReference type="ARBA" id="ARBA00004651"/>
    </source>
</evidence>
<accession>A0ABR8L2L5</accession>
<comment type="similarity">
    <text evidence="6">Belongs to the ABC-4 integral membrane protein family.</text>
</comment>
<evidence type="ECO:0000256" key="7">
    <source>
        <dbReference type="SAM" id="Phobius"/>
    </source>
</evidence>
<dbReference type="PANTHER" id="PTHR30572">
    <property type="entry name" value="MEMBRANE COMPONENT OF TRANSPORTER-RELATED"/>
    <property type="match status" value="1"/>
</dbReference>
<feature type="transmembrane region" description="Helical" evidence="7">
    <location>
        <begin position="888"/>
        <end position="909"/>
    </location>
</feature>
<proteinExistence type="inferred from homology"/>
<feature type="transmembrane region" description="Helical" evidence="7">
    <location>
        <begin position="729"/>
        <end position="749"/>
    </location>
</feature>
<evidence type="ECO:0000313" key="9">
    <source>
        <dbReference type="EMBL" id="MBD3145206.1"/>
    </source>
</evidence>
<feature type="domain" description="ABC3 transporter permease C-terminal" evidence="8">
    <location>
        <begin position="839"/>
        <end position="944"/>
    </location>
</feature>
<dbReference type="Pfam" id="PF02687">
    <property type="entry name" value="FtsX"/>
    <property type="match status" value="2"/>
</dbReference>
<protein>
    <submittedName>
        <fullName evidence="9">ABC transporter permease</fullName>
    </submittedName>
</protein>
<organism evidence="9 10">
    <name type="scientific">Microbispora bryophytorum subsp. camponoti</name>
    <dbReference type="NCBI Taxonomy" id="1677852"/>
    <lineage>
        <taxon>Bacteria</taxon>
        <taxon>Bacillati</taxon>
        <taxon>Actinomycetota</taxon>
        <taxon>Actinomycetes</taxon>
        <taxon>Streptosporangiales</taxon>
        <taxon>Streptosporangiaceae</taxon>
        <taxon>Microbispora</taxon>
    </lineage>
</organism>
<keyword evidence="4 7" id="KW-1133">Transmembrane helix</keyword>
<evidence type="ECO:0000256" key="5">
    <source>
        <dbReference type="ARBA" id="ARBA00023136"/>
    </source>
</evidence>
<evidence type="ECO:0000313" key="10">
    <source>
        <dbReference type="Proteomes" id="UP000653231"/>
    </source>
</evidence>
<gene>
    <name evidence="9" type="ORF">IEQ31_18690</name>
</gene>
<evidence type="ECO:0000256" key="4">
    <source>
        <dbReference type="ARBA" id="ARBA00022989"/>
    </source>
</evidence>
<keyword evidence="2" id="KW-1003">Cell membrane</keyword>
<evidence type="ECO:0000259" key="8">
    <source>
        <dbReference type="Pfam" id="PF02687"/>
    </source>
</evidence>
<feature type="transmembrane region" description="Helical" evidence="7">
    <location>
        <begin position="690"/>
        <end position="717"/>
    </location>
</feature>
<evidence type="ECO:0000256" key="2">
    <source>
        <dbReference type="ARBA" id="ARBA00022475"/>
    </source>
</evidence>
<dbReference type="PANTHER" id="PTHR30572:SF4">
    <property type="entry name" value="ABC TRANSPORTER PERMEASE YTRF"/>
    <property type="match status" value="1"/>
</dbReference>
<keyword evidence="3 7" id="KW-0812">Transmembrane</keyword>
<dbReference type="RefSeq" id="WP_191052664.1">
    <property type="nucleotide sequence ID" value="NZ_JACXRZ010000013.1"/>
</dbReference>
<dbReference type="InterPro" id="IPR050250">
    <property type="entry name" value="Macrolide_Exporter_MacB"/>
</dbReference>
<reference evidence="9 10" key="1">
    <citation type="submission" date="2020-09" db="EMBL/GenBank/DDBJ databases">
        <title>Actinomycete isolated from the Camponotus japonicus Mayr.</title>
        <authorList>
            <person name="Gong X."/>
        </authorList>
    </citation>
    <scope>NUCLEOTIDE SEQUENCE [LARGE SCALE GENOMIC DNA]</scope>
    <source>
        <strain evidence="9 10">2C-HV3</strain>
    </source>
</reference>
<evidence type="ECO:0000256" key="3">
    <source>
        <dbReference type="ARBA" id="ARBA00022692"/>
    </source>
</evidence>
<keyword evidence="5 7" id="KW-0472">Membrane</keyword>